<evidence type="ECO:0000313" key="1">
    <source>
        <dbReference type="EMBL" id="KAL0562635.1"/>
    </source>
</evidence>
<proteinExistence type="predicted"/>
<comment type="caution">
    <text evidence="1">The sequence shown here is derived from an EMBL/GenBank/DDBJ whole genome shotgun (WGS) entry which is preliminary data.</text>
</comment>
<accession>A0ABR3EIE6</accession>
<sequence length="104" mass="12047">MDFTIEEGIKATEQALATANLRTEDENPQIALFNWKQQVNSKAKERAKAIEPRIQRQITELTQELTKILNDPDIGDHEKIKGGKRLTEEIARLEQKRHSLIRQE</sequence>
<keyword evidence="2" id="KW-1185">Reference proteome</keyword>
<dbReference type="Proteomes" id="UP001465976">
    <property type="component" value="Unassembled WGS sequence"/>
</dbReference>
<evidence type="ECO:0008006" key="3">
    <source>
        <dbReference type="Google" id="ProtNLM"/>
    </source>
</evidence>
<reference evidence="1 2" key="1">
    <citation type="submission" date="2024-02" db="EMBL/GenBank/DDBJ databases">
        <title>A draft genome for the cacao thread blight pathogen Marasmius crinis-equi.</title>
        <authorList>
            <person name="Cohen S.P."/>
            <person name="Baruah I.K."/>
            <person name="Amoako-Attah I."/>
            <person name="Bukari Y."/>
            <person name="Meinhardt L.W."/>
            <person name="Bailey B.A."/>
        </authorList>
    </citation>
    <scope>NUCLEOTIDE SEQUENCE [LARGE SCALE GENOMIC DNA]</scope>
    <source>
        <strain evidence="1 2">GH-76</strain>
    </source>
</reference>
<feature type="non-terminal residue" evidence="1">
    <location>
        <position position="104"/>
    </location>
</feature>
<gene>
    <name evidence="1" type="ORF">V5O48_019449</name>
</gene>
<organism evidence="1 2">
    <name type="scientific">Marasmius crinis-equi</name>
    <dbReference type="NCBI Taxonomy" id="585013"/>
    <lineage>
        <taxon>Eukaryota</taxon>
        <taxon>Fungi</taxon>
        <taxon>Dikarya</taxon>
        <taxon>Basidiomycota</taxon>
        <taxon>Agaricomycotina</taxon>
        <taxon>Agaricomycetes</taxon>
        <taxon>Agaricomycetidae</taxon>
        <taxon>Agaricales</taxon>
        <taxon>Marasmiineae</taxon>
        <taxon>Marasmiaceae</taxon>
        <taxon>Marasmius</taxon>
    </lineage>
</organism>
<name>A0ABR3EIE6_9AGAR</name>
<dbReference type="EMBL" id="JBAHYK010004971">
    <property type="protein sequence ID" value="KAL0562635.1"/>
    <property type="molecule type" value="Genomic_DNA"/>
</dbReference>
<protein>
    <recommendedName>
        <fullName evidence="3">Transposase</fullName>
    </recommendedName>
</protein>
<evidence type="ECO:0000313" key="2">
    <source>
        <dbReference type="Proteomes" id="UP001465976"/>
    </source>
</evidence>